<feature type="non-terminal residue" evidence="1">
    <location>
        <position position="79"/>
    </location>
</feature>
<organism evidence="1">
    <name type="scientific">Tanacetum cinerariifolium</name>
    <name type="common">Dalmatian daisy</name>
    <name type="synonym">Chrysanthemum cinerariifolium</name>
    <dbReference type="NCBI Taxonomy" id="118510"/>
    <lineage>
        <taxon>Eukaryota</taxon>
        <taxon>Viridiplantae</taxon>
        <taxon>Streptophyta</taxon>
        <taxon>Embryophyta</taxon>
        <taxon>Tracheophyta</taxon>
        <taxon>Spermatophyta</taxon>
        <taxon>Magnoliopsida</taxon>
        <taxon>eudicotyledons</taxon>
        <taxon>Gunneridae</taxon>
        <taxon>Pentapetalae</taxon>
        <taxon>asterids</taxon>
        <taxon>campanulids</taxon>
        <taxon>Asterales</taxon>
        <taxon>Asteraceae</taxon>
        <taxon>Asteroideae</taxon>
        <taxon>Anthemideae</taxon>
        <taxon>Anthemidinae</taxon>
        <taxon>Tanacetum</taxon>
    </lineage>
</organism>
<dbReference type="EMBL" id="BKCJ011803009">
    <property type="protein sequence ID" value="GFD54189.1"/>
    <property type="molecule type" value="Genomic_DNA"/>
</dbReference>
<comment type="caution">
    <text evidence="1">The sequence shown here is derived from an EMBL/GenBank/DDBJ whole genome shotgun (WGS) entry which is preliminary data.</text>
</comment>
<name>A0A699X3W2_TANCI</name>
<reference evidence="1" key="1">
    <citation type="journal article" date="2019" name="Sci. Rep.">
        <title>Draft genome of Tanacetum cinerariifolium, the natural source of mosquito coil.</title>
        <authorList>
            <person name="Yamashiro T."/>
            <person name="Shiraishi A."/>
            <person name="Satake H."/>
            <person name="Nakayama K."/>
        </authorList>
    </citation>
    <scope>NUCLEOTIDE SEQUENCE</scope>
</reference>
<evidence type="ECO:0000313" key="1">
    <source>
        <dbReference type="EMBL" id="GFD54189.1"/>
    </source>
</evidence>
<proteinExistence type="predicted"/>
<dbReference type="AlphaFoldDB" id="A0A699X3W2"/>
<accession>A0A699X3W2</accession>
<sequence length="79" mass="8315">RPAQHELAQSGVFGFGQRPDFIQESVDGRHGFGLEEAVGAAQVAGVEVLAGLHLAGEQTQLQGAVHQDALVVLLRVGHH</sequence>
<feature type="non-terminal residue" evidence="1">
    <location>
        <position position="1"/>
    </location>
</feature>
<protein>
    <submittedName>
        <fullName evidence="1">Uncharacterized protein</fullName>
    </submittedName>
</protein>
<gene>
    <name evidence="1" type="ORF">Tci_926158</name>
</gene>